<dbReference type="AlphaFoldDB" id="A0A928ZU62"/>
<name>A0A928ZU62_LEPEC</name>
<dbReference type="InterPro" id="IPR015797">
    <property type="entry name" value="NUDIX_hydrolase-like_dom_sf"/>
</dbReference>
<dbReference type="Proteomes" id="UP000615026">
    <property type="component" value="Unassembled WGS sequence"/>
</dbReference>
<feature type="domain" description="Nudix hydrolase" evidence="4">
    <location>
        <begin position="16"/>
        <end position="146"/>
    </location>
</feature>
<dbReference type="SUPFAM" id="SSF55811">
    <property type="entry name" value="Nudix"/>
    <property type="match status" value="1"/>
</dbReference>
<evidence type="ECO:0000256" key="3">
    <source>
        <dbReference type="RuleBase" id="RU003476"/>
    </source>
</evidence>
<dbReference type="RefSeq" id="WP_193993481.1">
    <property type="nucleotide sequence ID" value="NZ_JADEXP010000100.1"/>
</dbReference>
<dbReference type="PANTHER" id="PTHR43736:SF1">
    <property type="entry name" value="DIHYDRONEOPTERIN TRIPHOSPHATE DIPHOSPHATASE"/>
    <property type="match status" value="1"/>
</dbReference>
<proteinExistence type="inferred from homology"/>
<dbReference type="InterPro" id="IPR020084">
    <property type="entry name" value="NUDIX_hydrolase_CS"/>
</dbReference>
<evidence type="ECO:0000259" key="4">
    <source>
        <dbReference type="PROSITE" id="PS51462"/>
    </source>
</evidence>
<dbReference type="Pfam" id="PF00293">
    <property type="entry name" value="NUDIX"/>
    <property type="match status" value="1"/>
</dbReference>
<evidence type="ECO:0000256" key="2">
    <source>
        <dbReference type="ARBA" id="ARBA00022801"/>
    </source>
</evidence>
<sequence>MPQFWRPVRTLLGLLLKRPLVGTCVIPILPDGRIVLIQRRDSGRWGLPGGLVDWGEDIATAAKRELLEETGLDVLNMGRLVGVYSHPERDPRFHSACVALEAYVDGNFFIRDKAEVMRIEAFTMEAIPRGNLAHDHDQQLQDYFNGATVLA</sequence>
<keyword evidence="6" id="KW-1185">Reference proteome</keyword>
<gene>
    <name evidence="5" type="ORF">IQ260_12695</name>
</gene>
<dbReference type="InterPro" id="IPR020476">
    <property type="entry name" value="Nudix_hydrolase"/>
</dbReference>
<accession>A0A928ZU62</accession>
<reference evidence="5" key="1">
    <citation type="submission" date="2020-10" db="EMBL/GenBank/DDBJ databases">
        <authorList>
            <person name="Castelo-Branco R."/>
            <person name="Eusebio N."/>
            <person name="Adriana R."/>
            <person name="Vieira A."/>
            <person name="Brugerolle De Fraissinette N."/>
            <person name="Rezende De Castro R."/>
            <person name="Schneider M.P."/>
            <person name="Vasconcelos V."/>
            <person name="Leao P.N."/>
        </authorList>
    </citation>
    <scope>NUCLEOTIDE SEQUENCE</scope>
    <source>
        <strain evidence="5">LEGE 11479</strain>
    </source>
</reference>
<dbReference type="Gene3D" id="3.90.79.10">
    <property type="entry name" value="Nucleoside Triphosphate Pyrophosphohydrolase"/>
    <property type="match status" value="1"/>
</dbReference>
<organism evidence="5 6">
    <name type="scientific">Leptolyngbya cf. ectocarpi LEGE 11479</name>
    <dbReference type="NCBI Taxonomy" id="1828722"/>
    <lineage>
        <taxon>Bacteria</taxon>
        <taxon>Bacillati</taxon>
        <taxon>Cyanobacteriota</taxon>
        <taxon>Cyanophyceae</taxon>
        <taxon>Leptolyngbyales</taxon>
        <taxon>Leptolyngbyaceae</taxon>
        <taxon>Leptolyngbya group</taxon>
        <taxon>Leptolyngbya</taxon>
    </lineage>
</organism>
<evidence type="ECO:0000313" key="6">
    <source>
        <dbReference type="Proteomes" id="UP000615026"/>
    </source>
</evidence>
<protein>
    <submittedName>
        <fullName evidence="5">NUDIX hydrolase</fullName>
    </submittedName>
</protein>
<dbReference type="PRINTS" id="PR00502">
    <property type="entry name" value="NUDIXFAMILY"/>
</dbReference>
<dbReference type="InterPro" id="IPR000086">
    <property type="entry name" value="NUDIX_hydrolase_dom"/>
</dbReference>
<dbReference type="PROSITE" id="PS00893">
    <property type="entry name" value="NUDIX_BOX"/>
    <property type="match status" value="1"/>
</dbReference>
<dbReference type="PANTHER" id="PTHR43736">
    <property type="entry name" value="ADP-RIBOSE PYROPHOSPHATASE"/>
    <property type="match status" value="1"/>
</dbReference>
<comment type="similarity">
    <text evidence="1 3">Belongs to the Nudix hydrolase family.</text>
</comment>
<evidence type="ECO:0000256" key="1">
    <source>
        <dbReference type="ARBA" id="ARBA00005582"/>
    </source>
</evidence>
<comment type="caution">
    <text evidence="5">The sequence shown here is derived from an EMBL/GenBank/DDBJ whole genome shotgun (WGS) entry which is preliminary data.</text>
</comment>
<dbReference type="GO" id="GO:0016787">
    <property type="term" value="F:hydrolase activity"/>
    <property type="evidence" value="ECO:0007669"/>
    <property type="project" value="UniProtKB-KW"/>
</dbReference>
<evidence type="ECO:0000313" key="5">
    <source>
        <dbReference type="EMBL" id="MBE9067517.1"/>
    </source>
</evidence>
<keyword evidence="2 3" id="KW-0378">Hydrolase</keyword>
<dbReference type="PROSITE" id="PS51462">
    <property type="entry name" value="NUDIX"/>
    <property type="match status" value="1"/>
</dbReference>
<dbReference type="EMBL" id="JADEXP010000100">
    <property type="protein sequence ID" value="MBE9067517.1"/>
    <property type="molecule type" value="Genomic_DNA"/>
</dbReference>